<name>A0A090ACM5_9GAMM</name>
<dbReference type="InterPro" id="IPR019494">
    <property type="entry name" value="FIST_C"/>
</dbReference>
<evidence type="ECO:0000256" key="1">
    <source>
        <dbReference type="ARBA" id="ARBA00004651"/>
    </source>
</evidence>
<evidence type="ECO:0000256" key="3">
    <source>
        <dbReference type="ARBA" id="ARBA00022692"/>
    </source>
</evidence>
<evidence type="ECO:0000259" key="6">
    <source>
        <dbReference type="SMART" id="SM00897"/>
    </source>
</evidence>
<feature type="domain" description="FIST" evidence="6">
    <location>
        <begin position="31"/>
        <end position="217"/>
    </location>
</feature>
<evidence type="ECO:0000256" key="2">
    <source>
        <dbReference type="ARBA" id="ARBA00022475"/>
    </source>
</evidence>
<evidence type="ECO:0000313" key="9">
    <source>
        <dbReference type="Proteomes" id="UP000031623"/>
    </source>
</evidence>
<dbReference type="SMART" id="SM00897">
    <property type="entry name" value="FIST"/>
    <property type="match status" value="1"/>
</dbReference>
<evidence type="ECO:0008006" key="10">
    <source>
        <dbReference type="Google" id="ProtNLM"/>
    </source>
</evidence>
<keyword evidence="3" id="KW-0812">Transmembrane</keyword>
<keyword evidence="5" id="KW-0472">Membrane</keyword>
<dbReference type="PANTHER" id="PTHR14939:SF5">
    <property type="entry name" value="F-BOX ONLY PROTEIN 22"/>
    <property type="match status" value="1"/>
</dbReference>
<dbReference type="STRING" id="40754.THII_1206"/>
<dbReference type="GO" id="GO:0005886">
    <property type="term" value="C:plasma membrane"/>
    <property type="evidence" value="ECO:0007669"/>
    <property type="project" value="UniProtKB-SubCell"/>
</dbReference>
<dbReference type="InterPro" id="IPR013702">
    <property type="entry name" value="FIST_domain_N"/>
</dbReference>
<dbReference type="HOGENOM" id="CLU_055814_0_0_6"/>
<evidence type="ECO:0000313" key="8">
    <source>
        <dbReference type="EMBL" id="BAP55503.1"/>
    </source>
</evidence>
<proteinExistence type="predicted"/>
<dbReference type="EMBL" id="AP014633">
    <property type="protein sequence ID" value="BAP55503.1"/>
    <property type="molecule type" value="Genomic_DNA"/>
</dbReference>
<dbReference type="Pfam" id="PF08495">
    <property type="entry name" value="FIST"/>
    <property type="match status" value="1"/>
</dbReference>
<organism evidence="8 9">
    <name type="scientific">Thioploca ingrica</name>
    <dbReference type="NCBI Taxonomy" id="40754"/>
    <lineage>
        <taxon>Bacteria</taxon>
        <taxon>Pseudomonadati</taxon>
        <taxon>Pseudomonadota</taxon>
        <taxon>Gammaproteobacteria</taxon>
        <taxon>Thiotrichales</taxon>
        <taxon>Thiotrichaceae</taxon>
        <taxon>Thioploca</taxon>
    </lineage>
</organism>
<evidence type="ECO:0000259" key="7">
    <source>
        <dbReference type="SMART" id="SM01204"/>
    </source>
</evidence>
<dbReference type="KEGG" id="tig:THII_1206"/>
<dbReference type="PIRSF" id="PIRSF018953">
    <property type="entry name" value="UCP018953"/>
    <property type="match status" value="1"/>
</dbReference>
<dbReference type="AlphaFoldDB" id="A0A090ACM5"/>
<dbReference type="Pfam" id="PF10442">
    <property type="entry name" value="FIST_C"/>
    <property type="match status" value="1"/>
</dbReference>
<reference evidence="8 9" key="1">
    <citation type="journal article" date="2014" name="ISME J.">
        <title>Ecophysiology of Thioploca ingrica as revealed by the complete genome sequence supplemented with proteomic evidence.</title>
        <authorList>
            <person name="Kojima H."/>
            <person name="Ogura Y."/>
            <person name="Yamamoto N."/>
            <person name="Togashi T."/>
            <person name="Mori H."/>
            <person name="Watanabe T."/>
            <person name="Nemoto F."/>
            <person name="Kurokawa K."/>
            <person name="Hayashi T."/>
            <person name="Fukui M."/>
        </authorList>
    </citation>
    <scope>NUCLEOTIDE SEQUENCE [LARGE SCALE GENOMIC DNA]</scope>
</reference>
<dbReference type="SMART" id="SM01204">
    <property type="entry name" value="FIST_C"/>
    <property type="match status" value="1"/>
</dbReference>
<dbReference type="InterPro" id="IPR016741">
    <property type="entry name" value="UCP018953"/>
</dbReference>
<keyword evidence="2" id="KW-1003">Cell membrane</keyword>
<evidence type="ECO:0000256" key="4">
    <source>
        <dbReference type="ARBA" id="ARBA00022989"/>
    </source>
</evidence>
<protein>
    <recommendedName>
        <fullName evidence="10">Histidine kinase</fullName>
    </recommendedName>
</protein>
<dbReference type="Proteomes" id="UP000031623">
    <property type="component" value="Chromosome"/>
</dbReference>
<keyword evidence="9" id="KW-1185">Reference proteome</keyword>
<dbReference type="PANTHER" id="PTHR14939">
    <property type="entry name" value="F-BOX ONLY PROTEIN 22"/>
    <property type="match status" value="1"/>
</dbReference>
<sequence length="372" mass="41543">MHFRCGHAKANQWQEAAQACLMQLGQVTDSDSLGFLYVTDLLADYLTEILNYVKQHTQVPHWVGTVGIGICSQDQEYFDEPAIAMMVGQFSDHTFQVFTEITEEFKEFARTHQSWCDSKRPMFAVVHGDPRNDQISNLIFQLSEQLGEGFLVGGLTSSRHQNLQIADEVIESELSGVLFSSAVEVATCLTQGCSAIGPRHQITESSHNIIIRIDDRPALDVFNEDIGQEFAENVNKIAGYIFAALPLRGSDTGDYMVRNLIGIDPEHKLLAIGDVVTPGMSIMFTCRDTQTAYKDLLNMLNRLKIRLHGKTPKGGIYYSCLGRGKNLFGKGSKEIKTIQRLLGDFPLVGFFANGEIYHQRLYGYTGVLTLFL</sequence>
<keyword evidence="4" id="KW-1133">Transmembrane helix</keyword>
<comment type="subcellular location">
    <subcellularLocation>
        <location evidence="1">Cell membrane</location>
        <topology evidence="1">Multi-pass membrane protein</topology>
    </subcellularLocation>
</comment>
<accession>A0A090ACM5</accession>
<evidence type="ECO:0000256" key="5">
    <source>
        <dbReference type="ARBA" id="ARBA00023136"/>
    </source>
</evidence>
<feature type="domain" description="FIST C-domain" evidence="7">
    <location>
        <begin position="218"/>
        <end position="359"/>
    </location>
</feature>
<gene>
    <name evidence="8" type="ORF">THII_1206</name>
</gene>